<name>A0A1U7LHW7_NEOID</name>
<gene>
    <name evidence="5" type="ORF">NEOLI_003177</name>
</gene>
<dbReference type="Gene3D" id="1.20.5.170">
    <property type="match status" value="1"/>
</dbReference>
<proteinExistence type="inferred from homology"/>
<keyword evidence="3" id="KW-0234">DNA repair</keyword>
<organism evidence="5 6">
    <name type="scientific">Neolecta irregularis (strain DAH-3)</name>
    <dbReference type="NCBI Taxonomy" id="1198029"/>
    <lineage>
        <taxon>Eukaryota</taxon>
        <taxon>Fungi</taxon>
        <taxon>Dikarya</taxon>
        <taxon>Ascomycota</taxon>
        <taxon>Taphrinomycotina</taxon>
        <taxon>Neolectales</taxon>
        <taxon>Neolectaceae</taxon>
        <taxon>Neolecta</taxon>
    </lineage>
</organism>
<dbReference type="GO" id="GO:0034974">
    <property type="term" value="C:Swi5-Swi2 complex"/>
    <property type="evidence" value="ECO:0007669"/>
    <property type="project" value="TreeGrafter"/>
</dbReference>
<dbReference type="GO" id="GO:0000709">
    <property type="term" value="P:meiotic joint molecule formation"/>
    <property type="evidence" value="ECO:0007669"/>
    <property type="project" value="TreeGrafter"/>
</dbReference>
<sequence length="106" mass="11951">MTNSIDAEKKAALETRIRSLETTVAELEIELSALVSRLECIVMSLKLQLTATSSPDAKTTVDNHINLLHQYNEIRDIGMMLLSQVADNERIRQADVMERFGMTKDD</sequence>
<dbReference type="PANTHER" id="PTHR28529">
    <property type="entry name" value="DNA REPAIR PROTEIN SWI5 HOMOLOG"/>
    <property type="match status" value="1"/>
</dbReference>
<dbReference type="AlphaFoldDB" id="A0A1U7LHW7"/>
<comment type="similarity">
    <text evidence="1">Belongs to the SWI5/SAE3 family.</text>
</comment>
<evidence type="ECO:0000256" key="1">
    <source>
        <dbReference type="ARBA" id="ARBA00008060"/>
    </source>
</evidence>
<reference evidence="5 6" key="1">
    <citation type="submission" date="2016-04" db="EMBL/GenBank/DDBJ databases">
        <title>Evolutionary innovation and constraint leading to complex multicellularity in the Ascomycota.</title>
        <authorList>
            <person name="Cisse O."/>
            <person name="Nguyen A."/>
            <person name="Hewitt D.A."/>
            <person name="Jedd G."/>
            <person name="Stajich J.E."/>
        </authorList>
    </citation>
    <scope>NUCLEOTIDE SEQUENCE [LARGE SCALE GENOMIC DNA]</scope>
    <source>
        <strain evidence="5 6">DAH-3</strain>
    </source>
</reference>
<evidence type="ECO:0000256" key="2">
    <source>
        <dbReference type="ARBA" id="ARBA00022763"/>
    </source>
</evidence>
<protein>
    <submittedName>
        <fullName evidence="5">Mating-type switching protein swi5</fullName>
    </submittedName>
</protein>
<accession>A0A1U7LHW7</accession>
<evidence type="ECO:0000313" key="5">
    <source>
        <dbReference type="EMBL" id="OLL22239.1"/>
    </source>
</evidence>
<keyword evidence="4" id="KW-0175">Coiled coil</keyword>
<comment type="caution">
    <text evidence="5">The sequence shown here is derived from an EMBL/GenBank/DDBJ whole genome shotgun (WGS) entry which is preliminary data.</text>
</comment>
<dbReference type="Proteomes" id="UP000186594">
    <property type="component" value="Unassembled WGS sequence"/>
</dbReference>
<dbReference type="PANTHER" id="PTHR28529:SF2">
    <property type="entry name" value="DNA REPAIR PROTEIN SWI5 HOMOLOG"/>
    <property type="match status" value="1"/>
</dbReference>
<dbReference type="OrthoDB" id="255837at2759"/>
<dbReference type="STRING" id="1198029.A0A1U7LHW7"/>
<dbReference type="GO" id="GO:0010772">
    <property type="term" value="P:meiotic DNA recombinase assembly involved in reciprocal meiotic recombination"/>
    <property type="evidence" value="ECO:0007669"/>
    <property type="project" value="TreeGrafter"/>
</dbReference>
<keyword evidence="2" id="KW-0227">DNA damage</keyword>
<feature type="coiled-coil region" evidence="4">
    <location>
        <begin position="10"/>
        <end position="37"/>
    </location>
</feature>
<evidence type="ECO:0000256" key="4">
    <source>
        <dbReference type="SAM" id="Coils"/>
    </source>
</evidence>
<dbReference type="OMA" id="TTVKRHI"/>
<evidence type="ECO:0000256" key="3">
    <source>
        <dbReference type="ARBA" id="ARBA00023204"/>
    </source>
</evidence>
<dbReference type="InterPro" id="IPR010760">
    <property type="entry name" value="DNA-repair_Swi5"/>
</dbReference>
<keyword evidence="6" id="KW-1185">Reference proteome</keyword>
<dbReference type="GO" id="GO:0032798">
    <property type="term" value="C:Swi5-Sfr1 complex"/>
    <property type="evidence" value="ECO:0007669"/>
    <property type="project" value="TreeGrafter"/>
</dbReference>
<dbReference type="EMBL" id="LXFE01003687">
    <property type="protein sequence ID" value="OLL22239.1"/>
    <property type="molecule type" value="Genomic_DNA"/>
</dbReference>
<evidence type="ECO:0000313" key="6">
    <source>
        <dbReference type="Proteomes" id="UP000186594"/>
    </source>
</evidence>
<dbReference type="Pfam" id="PF07061">
    <property type="entry name" value="Swi5"/>
    <property type="match status" value="1"/>
</dbReference>